<dbReference type="InterPro" id="IPR003689">
    <property type="entry name" value="ZIP"/>
</dbReference>
<feature type="transmembrane region" description="Helical" evidence="8">
    <location>
        <begin position="163"/>
        <end position="184"/>
    </location>
</feature>
<evidence type="ECO:0000256" key="4">
    <source>
        <dbReference type="ARBA" id="ARBA00022692"/>
    </source>
</evidence>
<feature type="transmembrane region" description="Helical" evidence="8">
    <location>
        <begin position="190"/>
        <end position="212"/>
    </location>
</feature>
<organism evidence="9 10">
    <name type="scientific">Candidatus Manganitrophus noduliformans</name>
    <dbReference type="NCBI Taxonomy" id="2606439"/>
    <lineage>
        <taxon>Bacteria</taxon>
        <taxon>Pseudomonadati</taxon>
        <taxon>Nitrospirota</taxon>
        <taxon>Nitrospiria</taxon>
        <taxon>Candidatus Troglogloeales</taxon>
        <taxon>Candidatus Manganitrophaceae</taxon>
        <taxon>Candidatus Manganitrophus</taxon>
    </lineage>
</organism>
<dbReference type="AlphaFoldDB" id="A0A7X6DMP9"/>
<keyword evidence="5" id="KW-0862">Zinc</keyword>
<keyword evidence="6 8" id="KW-1133">Transmembrane helix</keyword>
<feature type="transmembrane region" description="Helical" evidence="8">
    <location>
        <begin position="35"/>
        <end position="55"/>
    </location>
</feature>
<name>A0A7X6DMP9_9BACT</name>
<evidence type="ECO:0000256" key="2">
    <source>
        <dbReference type="ARBA" id="ARBA00006939"/>
    </source>
</evidence>
<feature type="transmembrane region" description="Helical" evidence="8">
    <location>
        <begin position="62"/>
        <end position="81"/>
    </location>
</feature>
<comment type="caution">
    <text evidence="9">The sequence shown here is derived from an EMBL/GenBank/DDBJ whole genome shotgun (WGS) entry which is preliminary data.</text>
</comment>
<evidence type="ECO:0000256" key="5">
    <source>
        <dbReference type="ARBA" id="ARBA00022833"/>
    </source>
</evidence>
<dbReference type="Pfam" id="PF02535">
    <property type="entry name" value="Zip"/>
    <property type="match status" value="1"/>
</dbReference>
<dbReference type="Proteomes" id="UP000534783">
    <property type="component" value="Unassembled WGS sequence"/>
</dbReference>
<evidence type="ECO:0000313" key="10">
    <source>
        <dbReference type="Proteomes" id="UP000534783"/>
    </source>
</evidence>
<feature type="transmembrane region" description="Helical" evidence="8">
    <location>
        <begin position="224"/>
        <end position="242"/>
    </location>
</feature>
<proteinExistence type="inferred from homology"/>
<reference evidence="9 10" key="1">
    <citation type="journal article" date="2020" name="Nature">
        <title>Bacterial chemolithoautotrophy via manganese oxidation.</title>
        <authorList>
            <person name="Yu H."/>
            <person name="Leadbetter J.R."/>
        </authorList>
    </citation>
    <scope>NUCLEOTIDE SEQUENCE [LARGE SCALE GENOMIC DNA]</scope>
    <source>
        <strain evidence="9 10">Mn-1</strain>
    </source>
</reference>
<gene>
    <name evidence="9" type="ORF">MNODULE_04430</name>
</gene>
<dbReference type="GO" id="GO:0005886">
    <property type="term" value="C:plasma membrane"/>
    <property type="evidence" value="ECO:0007669"/>
    <property type="project" value="UniProtKB-SubCell"/>
</dbReference>
<dbReference type="PANTHER" id="PTHR11040:SF211">
    <property type="entry name" value="ZINC TRANSPORTER ZIP11"/>
    <property type="match status" value="1"/>
</dbReference>
<keyword evidence="4 8" id="KW-0812">Transmembrane</keyword>
<comment type="subcellular location">
    <subcellularLocation>
        <location evidence="1">Cell membrane</location>
        <topology evidence="1">Multi-pass membrane protein</topology>
    </subcellularLocation>
</comment>
<sequence length="243" mass="25409">MNDYLITLALAALPALGNFLGGLLAEFFRTSQRTLSIALHGAAGVVLAVVAVELMPQALKAAAPWIIILAFLAGGGLFMVVDALLDVVGSRYGGEKGQAGPWMIFFGVSVDLFSDGIMIGAGSTLSFGLGLLLALGQVPADIPEGFATIAAFKARGVPRRTRLLAAAAFALPIFLGTTIGYFGVRGRPEVVKLALLAFTAGMLTTVTVEEIVPQAHQGKETKQATFAFIIGFALFTFLSVYLD</sequence>
<accession>A0A7X6DMP9</accession>
<evidence type="ECO:0000313" key="9">
    <source>
        <dbReference type="EMBL" id="NKE69989.1"/>
    </source>
</evidence>
<evidence type="ECO:0000256" key="3">
    <source>
        <dbReference type="ARBA" id="ARBA00022475"/>
    </source>
</evidence>
<evidence type="ECO:0000256" key="7">
    <source>
        <dbReference type="ARBA" id="ARBA00023136"/>
    </source>
</evidence>
<evidence type="ECO:0000256" key="6">
    <source>
        <dbReference type="ARBA" id="ARBA00022989"/>
    </source>
</evidence>
<keyword evidence="3" id="KW-1003">Cell membrane</keyword>
<evidence type="ECO:0000256" key="1">
    <source>
        <dbReference type="ARBA" id="ARBA00004651"/>
    </source>
</evidence>
<keyword evidence="7 8" id="KW-0472">Membrane</keyword>
<comment type="similarity">
    <text evidence="2">Belongs to the ZIP transporter (TC 2.A.5) family.</text>
</comment>
<dbReference type="EMBL" id="VTOW01000001">
    <property type="protein sequence ID" value="NKE69989.1"/>
    <property type="molecule type" value="Genomic_DNA"/>
</dbReference>
<evidence type="ECO:0000256" key="8">
    <source>
        <dbReference type="SAM" id="Phobius"/>
    </source>
</evidence>
<dbReference type="PANTHER" id="PTHR11040">
    <property type="entry name" value="ZINC/IRON TRANSPORTER"/>
    <property type="match status" value="1"/>
</dbReference>
<dbReference type="GO" id="GO:0005385">
    <property type="term" value="F:zinc ion transmembrane transporter activity"/>
    <property type="evidence" value="ECO:0007669"/>
    <property type="project" value="TreeGrafter"/>
</dbReference>
<protein>
    <submittedName>
        <fullName evidence="9">ZIP family zinc transporter</fullName>
    </submittedName>
</protein>
<keyword evidence="10" id="KW-1185">Reference proteome</keyword>